<sequence length="322" mass="36073">MSRASSPILISDDENEPAAAPVNAVPGAKDDEQAPVAAAEGSNDGGWLPDGFEMEGYYERDGTFKTTAYICPVSGLKFTMMREVLDYCCSDGMERAIAGKETLQDKTTPQTWMVCQSHRCEMHAVLGKYAWLRQKHGWVLEIRAGGDNFSKMFKFYAHLSAGVRFASKNEIIAQLEFRINSLPPGSVKETAFRKCSDGIRKDTFFTDPITKKVFRPLLKSAEQYITSGELVGAHVPIMSVTDMYYFDRCTDMLDGEEDAKGVLCGDVNKEHHEEEWHGDDEKDEGKEEEDNEDALYGDGAEEEDEQEAFHGDNNGNNKERRD</sequence>
<feature type="region of interest" description="Disordered" evidence="6">
    <location>
        <begin position="1"/>
        <end position="45"/>
    </location>
</feature>
<evidence type="ECO:0000256" key="4">
    <source>
        <dbReference type="ARBA" id="ARBA00023163"/>
    </source>
</evidence>
<dbReference type="EMBL" id="PQIB02000013">
    <property type="protein sequence ID" value="RLM73764.1"/>
    <property type="molecule type" value="Genomic_DNA"/>
</dbReference>
<evidence type="ECO:0000256" key="5">
    <source>
        <dbReference type="ARBA" id="ARBA00023242"/>
    </source>
</evidence>
<dbReference type="PANTHER" id="PTHR34067:SF25">
    <property type="entry name" value="OS04G0193200 PROTEIN"/>
    <property type="match status" value="1"/>
</dbReference>
<dbReference type="Proteomes" id="UP000275267">
    <property type="component" value="Unassembled WGS sequence"/>
</dbReference>
<evidence type="ECO:0000256" key="2">
    <source>
        <dbReference type="ARBA" id="ARBA00023015"/>
    </source>
</evidence>
<evidence type="ECO:0000256" key="6">
    <source>
        <dbReference type="SAM" id="MobiDB-lite"/>
    </source>
</evidence>
<name>A0A3L6Q513_PANMI</name>
<evidence type="ECO:0000256" key="3">
    <source>
        <dbReference type="ARBA" id="ARBA00023125"/>
    </source>
</evidence>
<keyword evidence="2" id="KW-0805">Transcription regulation</keyword>
<dbReference type="STRING" id="4540.A0A3L6Q513"/>
<evidence type="ECO:0008006" key="9">
    <source>
        <dbReference type="Google" id="ProtNLM"/>
    </source>
</evidence>
<dbReference type="InterPro" id="IPR016177">
    <property type="entry name" value="DNA-bd_dom_sf"/>
</dbReference>
<gene>
    <name evidence="7" type="ORF">C2845_PM15G26340</name>
</gene>
<keyword evidence="5" id="KW-0539">Nucleus</keyword>
<feature type="compositionally biased region" description="Basic and acidic residues" evidence="6">
    <location>
        <begin position="271"/>
        <end position="285"/>
    </location>
</feature>
<keyword evidence="3" id="KW-0238">DNA-binding</keyword>
<evidence type="ECO:0000313" key="7">
    <source>
        <dbReference type="EMBL" id="RLM73764.1"/>
    </source>
</evidence>
<evidence type="ECO:0000256" key="1">
    <source>
        <dbReference type="ARBA" id="ARBA00004123"/>
    </source>
</evidence>
<accession>A0A3L6Q513</accession>
<keyword evidence="8" id="KW-1185">Reference proteome</keyword>
<dbReference type="InterPro" id="IPR038945">
    <property type="entry name" value="MBD13-like"/>
</dbReference>
<dbReference type="GO" id="GO:0003677">
    <property type="term" value="F:DNA binding"/>
    <property type="evidence" value="ECO:0007669"/>
    <property type="project" value="UniProtKB-KW"/>
</dbReference>
<dbReference type="GO" id="GO:0005634">
    <property type="term" value="C:nucleus"/>
    <property type="evidence" value="ECO:0007669"/>
    <property type="project" value="UniProtKB-SubCell"/>
</dbReference>
<comment type="subcellular location">
    <subcellularLocation>
        <location evidence="1">Nucleus</location>
    </subcellularLocation>
</comment>
<feature type="compositionally biased region" description="Acidic residues" evidence="6">
    <location>
        <begin position="286"/>
        <end position="306"/>
    </location>
</feature>
<reference evidence="8" key="1">
    <citation type="journal article" date="2019" name="Nat. Commun.">
        <title>The genome of broomcorn millet.</title>
        <authorList>
            <person name="Zou C."/>
            <person name="Miki D."/>
            <person name="Li D."/>
            <person name="Tang Q."/>
            <person name="Xiao L."/>
            <person name="Rajput S."/>
            <person name="Deng P."/>
            <person name="Jia W."/>
            <person name="Huang R."/>
            <person name="Zhang M."/>
            <person name="Sun Y."/>
            <person name="Hu J."/>
            <person name="Fu X."/>
            <person name="Schnable P.S."/>
            <person name="Li F."/>
            <person name="Zhang H."/>
            <person name="Feng B."/>
            <person name="Zhu X."/>
            <person name="Liu R."/>
            <person name="Schnable J.C."/>
            <person name="Zhu J.-K."/>
            <person name="Zhang H."/>
        </authorList>
    </citation>
    <scope>NUCLEOTIDE SEQUENCE [LARGE SCALE GENOMIC DNA]</scope>
</reference>
<organism evidence="7 8">
    <name type="scientific">Panicum miliaceum</name>
    <name type="common">Proso millet</name>
    <name type="synonym">Broomcorn millet</name>
    <dbReference type="NCBI Taxonomy" id="4540"/>
    <lineage>
        <taxon>Eukaryota</taxon>
        <taxon>Viridiplantae</taxon>
        <taxon>Streptophyta</taxon>
        <taxon>Embryophyta</taxon>
        <taxon>Tracheophyta</taxon>
        <taxon>Spermatophyta</taxon>
        <taxon>Magnoliopsida</taxon>
        <taxon>Liliopsida</taxon>
        <taxon>Poales</taxon>
        <taxon>Poaceae</taxon>
        <taxon>PACMAD clade</taxon>
        <taxon>Panicoideae</taxon>
        <taxon>Panicodae</taxon>
        <taxon>Paniceae</taxon>
        <taxon>Panicinae</taxon>
        <taxon>Panicum</taxon>
        <taxon>Panicum sect. Panicum</taxon>
    </lineage>
</organism>
<keyword evidence="4" id="KW-0804">Transcription</keyword>
<proteinExistence type="predicted"/>
<comment type="caution">
    <text evidence="7">The sequence shown here is derived from an EMBL/GenBank/DDBJ whole genome shotgun (WGS) entry which is preliminary data.</text>
</comment>
<evidence type="ECO:0000313" key="8">
    <source>
        <dbReference type="Proteomes" id="UP000275267"/>
    </source>
</evidence>
<dbReference type="SUPFAM" id="SSF54171">
    <property type="entry name" value="DNA-binding domain"/>
    <property type="match status" value="2"/>
</dbReference>
<feature type="region of interest" description="Disordered" evidence="6">
    <location>
        <begin position="271"/>
        <end position="322"/>
    </location>
</feature>
<feature type="compositionally biased region" description="Low complexity" evidence="6">
    <location>
        <begin position="17"/>
        <end position="26"/>
    </location>
</feature>
<dbReference type="PANTHER" id="PTHR34067">
    <property type="entry name" value="OS04G0193200 PROTEIN"/>
    <property type="match status" value="1"/>
</dbReference>
<protein>
    <recommendedName>
        <fullName evidence="9">MBD domain-containing protein</fullName>
    </recommendedName>
</protein>
<dbReference type="AlphaFoldDB" id="A0A3L6Q513"/>
<dbReference type="OrthoDB" id="10072024at2759"/>